<evidence type="ECO:0000313" key="1">
    <source>
        <dbReference type="EMBL" id="WMT03333.1"/>
    </source>
</evidence>
<organism evidence="1 2">
    <name type="scientific">Lysobacter yananisis</name>
    <dbReference type="NCBI Taxonomy" id="1003114"/>
    <lineage>
        <taxon>Bacteria</taxon>
        <taxon>Pseudomonadati</taxon>
        <taxon>Pseudomonadota</taxon>
        <taxon>Gammaproteobacteria</taxon>
        <taxon>Lysobacterales</taxon>
        <taxon>Lysobacteraceae</taxon>
        <taxon>Lysobacter</taxon>
    </lineage>
</organism>
<dbReference type="Proteomes" id="UP001229313">
    <property type="component" value="Chromosome"/>
</dbReference>
<protein>
    <submittedName>
        <fullName evidence="1">Uncharacterized protein</fullName>
    </submittedName>
</protein>
<dbReference type="EMBL" id="CP133568">
    <property type="protein sequence ID" value="WMT03333.1"/>
    <property type="molecule type" value="Genomic_DNA"/>
</dbReference>
<evidence type="ECO:0000313" key="2">
    <source>
        <dbReference type="Proteomes" id="UP001229313"/>
    </source>
</evidence>
<keyword evidence="2" id="KW-1185">Reference proteome</keyword>
<reference evidence="1 2" key="1">
    <citation type="submission" date="2023-08" db="EMBL/GenBank/DDBJ databases">
        <title>The whole genome sequence of Lysobacter yananisis.</title>
        <authorList>
            <person name="Sun H."/>
        </authorList>
    </citation>
    <scope>NUCLEOTIDE SEQUENCE [LARGE SCALE GENOMIC DNA]</scope>
    <source>
        <strain evidence="1 2">SNNU513</strain>
    </source>
</reference>
<accession>A0ABY9P8E8</accession>
<gene>
    <name evidence="1" type="ORF">RDV84_00310</name>
</gene>
<dbReference type="RefSeq" id="WP_309152110.1">
    <property type="nucleotide sequence ID" value="NZ_CP133568.1"/>
</dbReference>
<name>A0ABY9P8E8_9GAMM</name>
<sequence>MSTMTANPGITPTQRSTIYALLIDRGLLTSRVSADQGDLFDRAGVAWREGQWLDPLLCSLSAAAAARLVVELTKESEE</sequence>
<proteinExistence type="predicted"/>